<dbReference type="PANTHER" id="PTHR33153">
    <property type="entry name" value="MYND-TYPE DOMAIN-CONTAINING PROTEIN"/>
    <property type="match status" value="1"/>
</dbReference>
<protein>
    <recommendedName>
        <fullName evidence="1">DUF7869 domain-containing protein</fullName>
    </recommendedName>
</protein>
<dbReference type="Proteomes" id="UP000887567">
    <property type="component" value="Unplaced"/>
</dbReference>
<evidence type="ECO:0000259" key="1">
    <source>
        <dbReference type="Pfam" id="PF25273"/>
    </source>
</evidence>
<evidence type="ECO:0000313" key="3">
    <source>
        <dbReference type="Proteomes" id="UP000887567"/>
    </source>
</evidence>
<proteinExistence type="predicted"/>
<dbReference type="KEGG" id="epa:110247795"/>
<dbReference type="RefSeq" id="XP_020909921.1">
    <property type="nucleotide sequence ID" value="XM_021054262.1"/>
</dbReference>
<dbReference type="EnsemblMetazoa" id="XM_021054262.1">
    <property type="protein sequence ID" value="XP_020909921.1"/>
    <property type="gene ID" value="LOC110247795"/>
</dbReference>
<dbReference type="Pfam" id="PF25273">
    <property type="entry name" value="DUF7869"/>
    <property type="match status" value="1"/>
</dbReference>
<dbReference type="AlphaFoldDB" id="A0A913XT93"/>
<feature type="domain" description="DUF7869" evidence="1">
    <location>
        <begin position="1"/>
        <end position="82"/>
    </location>
</feature>
<dbReference type="OMA" id="MIIHEID"/>
<dbReference type="OrthoDB" id="410478at2759"/>
<evidence type="ECO:0000313" key="2">
    <source>
        <dbReference type="EnsemblMetazoa" id="XP_020909921.1"/>
    </source>
</evidence>
<keyword evidence="3" id="KW-1185">Reference proteome</keyword>
<organism evidence="2 3">
    <name type="scientific">Exaiptasia diaphana</name>
    <name type="common">Tropical sea anemone</name>
    <name type="synonym">Aiptasia pulchella</name>
    <dbReference type="NCBI Taxonomy" id="2652724"/>
    <lineage>
        <taxon>Eukaryota</taxon>
        <taxon>Metazoa</taxon>
        <taxon>Cnidaria</taxon>
        <taxon>Anthozoa</taxon>
        <taxon>Hexacorallia</taxon>
        <taxon>Actiniaria</taxon>
        <taxon>Aiptasiidae</taxon>
        <taxon>Exaiptasia</taxon>
    </lineage>
</organism>
<sequence length="217" mass="25402">MFSRISVALNKSKAVTRPQLEGVIQGAFTPSPTTVFVENVYDVKSWIRPYIATFKNHSHPHAFRFKLNELGQVEMTYRDWANSKAKEWLPQPPHISLRTLPKGNPAILKPDLAKCPTVERMREAVGKMKPRMTGEEIGWWERTIEEEQAKIKQWNELSDCQYKEAGKAFDLLSFRYHPPDPDPETYDEEYEKRREMLQKQIDKRNTFKPVLLVKKAK</sequence>
<reference evidence="2" key="1">
    <citation type="submission" date="2022-11" db="UniProtKB">
        <authorList>
            <consortium name="EnsemblMetazoa"/>
        </authorList>
    </citation>
    <scope>IDENTIFICATION</scope>
</reference>
<accession>A0A913XT93</accession>
<dbReference type="PANTHER" id="PTHR33153:SF3">
    <property type="entry name" value="TRAFFICKING PROTEIN PARTICLE COMPLEX SUBUNIT 11 DOMAIN-CONTAINING PROTEIN"/>
    <property type="match status" value="1"/>
</dbReference>
<dbReference type="GeneID" id="110247795"/>
<dbReference type="InterPro" id="IPR057191">
    <property type="entry name" value="DUF7869"/>
</dbReference>
<name>A0A913XT93_EXADI</name>